<dbReference type="EMBL" id="JBHRWW010000008">
    <property type="protein sequence ID" value="MFC3689159.1"/>
    <property type="molecule type" value="Genomic_DNA"/>
</dbReference>
<comment type="caution">
    <text evidence="1">The sequence shown here is derived from an EMBL/GenBank/DDBJ whole genome shotgun (WGS) entry which is preliminary data.</text>
</comment>
<dbReference type="InterPro" id="IPR008554">
    <property type="entry name" value="Glutaredoxin-like"/>
</dbReference>
<organism evidence="1 2">
    <name type="scientific">Aquipuribacter hungaricus</name>
    <dbReference type="NCBI Taxonomy" id="545624"/>
    <lineage>
        <taxon>Bacteria</taxon>
        <taxon>Bacillati</taxon>
        <taxon>Actinomycetota</taxon>
        <taxon>Actinomycetes</taxon>
        <taxon>Micrococcales</taxon>
        <taxon>Intrasporangiaceae</taxon>
        <taxon>Aquipuribacter</taxon>
    </lineage>
</organism>
<proteinExistence type="predicted"/>
<name>A0ABV7WH72_9MICO</name>
<reference evidence="2" key="1">
    <citation type="journal article" date="2019" name="Int. J. Syst. Evol. Microbiol.">
        <title>The Global Catalogue of Microorganisms (GCM) 10K type strain sequencing project: providing services to taxonomists for standard genome sequencing and annotation.</title>
        <authorList>
            <consortium name="The Broad Institute Genomics Platform"/>
            <consortium name="The Broad Institute Genome Sequencing Center for Infectious Disease"/>
            <person name="Wu L."/>
            <person name="Ma J."/>
        </authorList>
    </citation>
    <scope>NUCLEOTIDE SEQUENCE [LARGE SCALE GENOMIC DNA]</scope>
    <source>
        <strain evidence="2">NCAIM B.02333</strain>
    </source>
</reference>
<evidence type="ECO:0000313" key="2">
    <source>
        <dbReference type="Proteomes" id="UP001595685"/>
    </source>
</evidence>
<dbReference type="SUPFAM" id="SSF52833">
    <property type="entry name" value="Thioredoxin-like"/>
    <property type="match status" value="1"/>
</dbReference>
<dbReference type="Proteomes" id="UP001595685">
    <property type="component" value="Unassembled WGS sequence"/>
</dbReference>
<evidence type="ECO:0000313" key="1">
    <source>
        <dbReference type="EMBL" id="MFC3689159.1"/>
    </source>
</evidence>
<protein>
    <submittedName>
        <fullName evidence="1">Glutaredoxin family protein</fullName>
    </submittedName>
</protein>
<accession>A0ABV7WH72</accession>
<dbReference type="Pfam" id="PF05768">
    <property type="entry name" value="Glrx-like"/>
    <property type="match status" value="1"/>
</dbReference>
<dbReference type="InterPro" id="IPR036249">
    <property type="entry name" value="Thioredoxin-like_sf"/>
</dbReference>
<sequence length="83" mass="9695">MRLVGRAGCHLCEQARAVVERECRRAGVPLVEVSVDDDPELHARYWDRIPVVEVDGEPVEQLRVDADRLRARLRPGRRRRLLW</sequence>
<dbReference type="Gene3D" id="3.40.30.10">
    <property type="entry name" value="Glutaredoxin"/>
    <property type="match status" value="1"/>
</dbReference>
<gene>
    <name evidence="1" type="ORF">ACFOLH_12470</name>
</gene>
<keyword evidence="2" id="KW-1185">Reference proteome</keyword>
<dbReference type="RefSeq" id="WP_340295701.1">
    <property type="nucleotide sequence ID" value="NZ_JBBEOI010000284.1"/>
</dbReference>